<comment type="caution">
    <text evidence="2">The sequence shown here is derived from an EMBL/GenBank/DDBJ whole genome shotgun (WGS) entry which is preliminary data.</text>
</comment>
<evidence type="ECO:0000313" key="3">
    <source>
        <dbReference type="Proteomes" id="UP000620124"/>
    </source>
</evidence>
<feature type="compositionally biased region" description="Low complexity" evidence="1">
    <location>
        <begin position="251"/>
        <end position="267"/>
    </location>
</feature>
<evidence type="ECO:0000313" key="2">
    <source>
        <dbReference type="EMBL" id="KAF7351922.1"/>
    </source>
</evidence>
<feature type="region of interest" description="Disordered" evidence="1">
    <location>
        <begin position="1"/>
        <end position="165"/>
    </location>
</feature>
<dbReference type="AlphaFoldDB" id="A0A8H6Y508"/>
<sequence>MRNLIGQRPNLVPTGLGHSGTPIGDGVIIPDLTPANDEDKDGDDEHIKQDANRASSVPFEDWEHTPGHTPEPDSRKRTFYELDIDDDGAAMGSGDDYEPSSHPASESVPVVVSDDEDEDDDDEAEAPKTKGKTAKAHRKKPAKPATSKPAAPAAAAAPKPSKKTKIAEFAEIAKEDERTRQKELELATLRTRQQMKATEVKGRYLEKREDRKREEKMAKREEKMAKLRYKELKLIQGHERRMQAARADPLSSTSHAATFFGSSSSSSRYTPSEPDFHQLDSFNGNAMAGPSNSGAQIEYNFNSFDNTFTEGS</sequence>
<gene>
    <name evidence="2" type="ORF">MVEN_01154000</name>
</gene>
<protein>
    <submittedName>
        <fullName evidence="2">Uncharacterized protein</fullName>
    </submittedName>
</protein>
<dbReference type="EMBL" id="JACAZI010000009">
    <property type="protein sequence ID" value="KAF7351922.1"/>
    <property type="molecule type" value="Genomic_DNA"/>
</dbReference>
<accession>A0A8H6Y508</accession>
<evidence type="ECO:0000256" key="1">
    <source>
        <dbReference type="SAM" id="MobiDB-lite"/>
    </source>
</evidence>
<organism evidence="2 3">
    <name type="scientific">Mycena venus</name>
    <dbReference type="NCBI Taxonomy" id="2733690"/>
    <lineage>
        <taxon>Eukaryota</taxon>
        <taxon>Fungi</taxon>
        <taxon>Dikarya</taxon>
        <taxon>Basidiomycota</taxon>
        <taxon>Agaricomycotina</taxon>
        <taxon>Agaricomycetes</taxon>
        <taxon>Agaricomycetidae</taxon>
        <taxon>Agaricales</taxon>
        <taxon>Marasmiineae</taxon>
        <taxon>Mycenaceae</taxon>
        <taxon>Mycena</taxon>
    </lineage>
</organism>
<feature type="compositionally biased region" description="Basic and acidic residues" evidence="1">
    <location>
        <begin position="61"/>
        <end position="80"/>
    </location>
</feature>
<feature type="region of interest" description="Disordered" evidence="1">
    <location>
        <begin position="238"/>
        <end position="296"/>
    </location>
</feature>
<keyword evidence="3" id="KW-1185">Reference proteome</keyword>
<feature type="compositionally biased region" description="Acidic residues" evidence="1">
    <location>
        <begin position="113"/>
        <end position="124"/>
    </location>
</feature>
<feature type="compositionally biased region" description="Basic residues" evidence="1">
    <location>
        <begin position="129"/>
        <end position="142"/>
    </location>
</feature>
<proteinExistence type="predicted"/>
<feature type="compositionally biased region" description="Low complexity" evidence="1">
    <location>
        <begin position="143"/>
        <end position="159"/>
    </location>
</feature>
<reference evidence="2" key="1">
    <citation type="submission" date="2020-05" db="EMBL/GenBank/DDBJ databases">
        <title>Mycena genomes resolve the evolution of fungal bioluminescence.</title>
        <authorList>
            <person name="Tsai I.J."/>
        </authorList>
    </citation>
    <scope>NUCLEOTIDE SEQUENCE</scope>
    <source>
        <strain evidence="2">CCC161011</strain>
    </source>
</reference>
<feature type="compositionally biased region" description="Low complexity" evidence="1">
    <location>
        <begin position="89"/>
        <end position="112"/>
    </location>
</feature>
<feature type="compositionally biased region" description="Polar residues" evidence="1">
    <location>
        <begin position="280"/>
        <end position="296"/>
    </location>
</feature>
<name>A0A8H6Y508_9AGAR</name>
<dbReference type="OrthoDB" id="3269701at2759"/>
<feature type="region of interest" description="Disordered" evidence="1">
    <location>
        <begin position="200"/>
        <end position="221"/>
    </location>
</feature>
<dbReference type="Proteomes" id="UP000620124">
    <property type="component" value="Unassembled WGS sequence"/>
</dbReference>